<sequence length="112" mass="12293">VNTVFQLILVASALLQPEFGTLETQSCITYLSWLVAVTTVGSTFAYGAQHMRKRPGAVDGKKRMVASDTNQMLSQRSLSVTCKWPAPSCNNSNRNRNNLRIQGLAKHPISVT</sequence>
<name>A0A7J9HN77_9ROSI</name>
<evidence type="ECO:0000313" key="1">
    <source>
        <dbReference type="EMBL" id="MBA0811183.1"/>
    </source>
</evidence>
<dbReference type="AlphaFoldDB" id="A0A7J9HN77"/>
<dbReference type="OrthoDB" id="10020554at2759"/>
<feature type="non-terminal residue" evidence="1">
    <location>
        <position position="1"/>
    </location>
</feature>
<accession>A0A7J9HN77</accession>
<keyword evidence="2" id="KW-1185">Reference proteome</keyword>
<protein>
    <submittedName>
        <fullName evidence="1">Uncharacterized protein</fullName>
    </submittedName>
</protein>
<gene>
    <name evidence="1" type="ORF">Gohar_003108</name>
</gene>
<dbReference type="Proteomes" id="UP000593560">
    <property type="component" value="Unassembled WGS sequence"/>
</dbReference>
<organism evidence="1 2">
    <name type="scientific">Gossypium harknessii</name>
    <dbReference type="NCBI Taxonomy" id="34285"/>
    <lineage>
        <taxon>Eukaryota</taxon>
        <taxon>Viridiplantae</taxon>
        <taxon>Streptophyta</taxon>
        <taxon>Embryophyta</taxon>
        <taxon>Tracheophyta</taxon>
        <taxon>Spermatophyta</taxon>
        <taxon>Magnoliopsida</taxon>
        <taxon>eudicotyledons</taxon>
        <taxon>Gunneridae</taxon>
        <taxon>Pentapetalae</taxon>
        <taxon>rosids</taxon>
        <taxon>malvids</taxon>
        <taxon>Malvales</taxon>
        <taxon>Malvaceae</taxon>
        <taxon>Malvoideae</taxon>
        <taxon>Gossypium</taxon>
    </lineage>
</organism>
<evidence type="ECO:0000313" key="2">
    <source>
        <dbReference type="Proteomes" id="UP000593560"/>
    </source>
</evidence>
<reference evidence="1 2" key="1">
    <citation type="journal article" date="2019" name="Genome Biol. Evol.">
        <title>Insights into the evolution of the New World diploid cottons (Gossypium, subgenus Houzingenia) based on genome sequencing.</title>
        <authorList>
            <person name="Grover C.E."/>
            <person name="Arick M.A. 2nd"/>
            <person name="Thrash A."/>
            <person name="Conover J.L."/>
            <person name="Sanders W.S."/>
            <person name="Peterson D.G."/>
            <person name="Frelichowski J.E."/>
            <person name="Scheffler J.A."/>
            <person name="Scheffler B.E."/>
            <person name="Wendel J.F."/>
        </authorList>
    </citation>
    <scope>NUCLEOTIDE SEQUENCE [LARGE SCALE GENOMIC DNA]</scope>
    <source>
        <strain evidence="1">0</strain>
        <tissue evidence="1">Leaf</tissue>
    </source>
</reference>
<proteinExistence type="predicted"/>
<dbReference type="EMBL" id="JABFAD010000010">
    <property type="protein sequence ID" value="MBA0811183.1"/>
    <property type="molecule type" value="Genomic_DNA"/>
</dbReference>
<comment type="caution">
    <text evidence="1">The sequence shown here is derived from an EMBL/GenBank/DDBJ whole genome shotgun (WGS) entry which is preliminary data.</text>
</comment>